<dbReference type="InterPro" id="IPR036047">
    <property type="entry name" value="F-box-like_dom_sf"/>
</dbReference>
<feature type="non-terminal residue" evidence="3">
    <location>
        <position position="1"/>
    </location>
</feature>
<feature type="region of interest" description="Disordered" evidence="1">
    <location>
        <begin position="201"/>
        <end position="225"/>
    </location>
</feature>
<protein>
    <recommendedName>
        <fullName evidence="2">KIB1-4 beta-propeller domain-containing protein</fullName>
    </recommendedName>
</protein>
<dbReference type="Proteomes" id="UP000823388">
    <property type="component" value="Chromosome 8K"/>
</dbReference>
<reference evidence="3" key="1">
    <citation type="submission" date="2020-05" db="EMBL/GenBank/DDBJ databases">
        <title>WGS assembly of Panicum virgatum.</title>
        <authorList>
            <person name="Lovell J.T."/>
            <person name="Jenkins J."/>
            <person name="Shu S."/>
            <person name="Juenger T.E."/>
            <person name="Schmutz J."/>
        </authorList>
    </citation>
    <scope>NUCLEOTIDE SEQUENCE</scope>
    <source>
        <strain evidence="3">AP13</strain>
    </source>
</reference>
<dbReference type="PANTHER" id="PTHR33110">
    <property type="entry name" value="F-BOX/KELCH-REPEAT PROTEIN-RELATED"/>
    <property type="match status" value="1"/>
</dbReference>
<organism evidence="3 4">
    <name type="scientific">Panicum virgatum</name>
    <name type="common">Blackwell switchgrass</name>
    <dbReference type="NCBI Taxonomy" id="38727"/>
    <lineage>
        <taxon>Eukaryota</taxon>
        <taxon>Viridiplantae</taxon>
        <taxon>Streptophyta</taxon>
        <taxon>Embryophyta</taxon>
        <taxon>Tracheophyta</taxon>
        <taxon>Spermatophyta</taxon>
        <taxon>Magnoliopsida</taxon>
        <taxon>Liliopsida</taxon>
        <taxon>Poales</taxon>
        <taxon>Poaceae</taxon>
        <taxon>PACMAD clade</taxon>
        <taxon>Panicoideae</taxon>
        <taxon>Panicodae</taxon>
        <taxon>Paniceae</taxon>
        <taxon>Panicinae</taxon>
        <taxon>Panicum</taxon>
        <taxon>Panicum sect. Hiantes</taxon>
    </lineage>
</organism>
<feature type="non-terminal residue" evidence="3">
    <location>
        <position position="352"/>
    </location>
</feature>
<dbReference type="InterPro" id="IPR005174">
    <property type="entry name" value="KIB1-4_b-propeller"/>
</dbReference>
<proteinExistence type="predicted"/>
<evidence type="ECO:0000313" key="3">
    <source>
        <dbReference type="EMBL" id="KAG2560134.1"/>
    </source>
</evidence>
<gene>
    <name evidence="3" type="ORF">PVAP13_8KG058600</name>
</gene>
<evidence type="ECO:0000259" key="2">
    <source>
        <dbReference type="Pfam" id="PF03478"/>
    </source>
</evidence>
<dbReference type="SUPFAM" id="SSF81383">
    <property type="entry name" value="F-box domain"/>
    <property type="match status" value="1"/>
</dbReference>
<dbReference type="Gene3D" id="1.20.1280.50">
    <property type="match status" value="1"/>
</dbReference>
<dbReference type="EMBL" id="CM029051">
    <property type="protein sequence ID" value="KAG2560134.1"/>
    <property type="molecule type" value="Genomic_DNA"/>
</dbReference>
<feature type="compositionally biased region" description="Basic residues" evidence="1">
    <location>
        <begin position="212"/>
        <end position="225"/>
    </location>
</feature>
<feature type="compositionally biased region" description="Low complexity" evidence="1">
    <location>
        <begin position="201"/>
        <end position="211"/>
    </location>
</feature>
<keyword evidence="4" id="KW-1185">Reference proteome</keyword>
<comment type="caution">
    <text evidence="3">The sequence shown here is derived from an EMBL/GenBank/DDBJ whole genome shotgun (WGS) entry which is preliminary data.</text>
</comment>
<accession>A0A8T0PPS2</accession>
<evidence type="ECO:0000313" key="4">
    <source>
        <dbReference type="Proteomes" id="UP000823388"/>
    </source>
</evidence>
<dbReference type="AlphaFoldDB" id="A0A8T0PPS2"/>
<sequence>PSPWSELPADLVGLILRVLPCHIDRLRFRSVCRQWRLAERQQRRHLPPALPLICLGRHDFLSPAGGELRRFRTDDVDVLRPVSSLCHASFGSWLVYQRYGEDSKCFLINPLSGATIEMPLRLDDGARINIFSARKIIVCSPDLVAAILWGSTVAFCRPGAPSWSACRPSGNCYGRRREYVDIALHRGKLYALNNDGSSSFMRSAPAPAPAAYRRRRTRTSSSARSRHSLPRWRRYLVVSCAGKLLMVEWMVVHARYPCSRSAASSSNAADQAVLKVFEADLEGGRWTEVNSLDNGEALFVGRGCSKAVRLTGSDRRFQENCVYILGNDFFGYCYDYEDTPSYASYDLRSSAI</sequence>
<dbReference type="PANTHER" id="PTHR33110:SF108">
    <property type="entry name" value="OS11G0154200 PROTEIN"/>
    <property type="match status" value="1"/>
</dbReference>
<evidence type="ECO:0000256" key="1">
    <source>
        <dbReference type="SAM" id="MobiDB-lite"/>
    </source>
</evidence>
<name>A0A8T0PPS2_PANVG</name>
<dbReference type="Pfam" id="PF03478">
    <property type="entry name" value="Beta-prop_KIB1-4"/>
    <property type="match status" value="1"/>
</dbReference>
<feature type="domain" description="KIB1-4 beta-propeller" evidence="2">
    <location>
        <begin position="66"/>
        <end position="332"/>
    </location>
</feature>